<evidence type="ECO:0000256" key="1">
    <source>
        <dbReference type="ARBA" id="ARBA00004128"/>
    </source>
</evidence>
<feature type="transmembrane region" description="Helical" evidence="7">
    <location>
        <begin position="616"/>
        <end position="636"/>
    </location>
</feature>
<keyword evidence="4 7" id="KW-1133">Transmembrane helix</keyword>
<keyword evidence="10" id="KW-1185">Reference proteome</keyword>
<reference evidence="9 10" key="1">
    <citation type="submission" date="2023-09" db="EMBL/GenBank/DDBJ databases">
        <title>Pangenome analysis of Batrachochytrium dendrobatidis and related Chytrids.</title>
        <authorList>
            <person name="Yacoub M.N."/>
            <person name="Stajich J.E."/>
            <person name="James T.Y."/>
        </authorList>
    </citation>
    <scope>NUCLEOTIDE SEQUENCE [LARGE SCALE GENOMIC DNA]</scope>
    <source>
        <strain evidence="9 10">JEL0888</strain>
    </source>
</reference>
<dbReference type="PANTHER" id="PTHR46140:SF1">
    <property type="entry name" value="VACUOLAR TRANSPORTER CHAPERONE COMPLEX SUBUNIT 4-RELATED"/>
    <property type="match status" value="1"/>
</dbReference>
<dbReference type="Pfam" id="PF02656">
    <property type="entry name" value="DUF202"/>
    <property type="match status" value="1"/>
</dbReference>
<dbReference type="InterPro" id="IPR003807">
    <property type="entry name" value="DUF202"/>
</dbReference>
<evidence type="ECO:0000259" key="8">
    <source>
        <dbReference type="PROSITE" id="PS51382"/>
    </source>
</evidence>
<dbReference type="Gene3D" id="3.20.100.30">
    <property type="entry name" value="VTC, catalytic tunnel domain"/>
    <property type="match status" value="1"/>
</dbReference>
<keyword evidence="3 7" id="KW-0812">Transmembrane</keyword>
<evidence type="ECO:0000256" key="3">
    <source>
        <dbReference type="ARBA" id="ARBA00022692"/>
    </source>
</evidence>
<dbReference type="Pfam" id="PF09359">
    <property type="entry name" value="VTC"/>
    <property type="match status" value="1"/>
</dbReference>
<gene>
    <name evidence="9" type="ORF">HK105_204886</name>
</gene>
<evidence type="ECO:0000313" key="9">
    <source>
        <dbReference type="EMBL" id="KAL2915485.1"/>
    </source>
</evidence>
<protein>
    <recommendedName>
        <fullName evidence="8">SPX domain-containing protein</fullName>
    </recommendedName>
</protein>
<comment type="caution">
    <text evidence="9">The sequence shown here is derived from an EMBL/GenBank/DDBJ whole genome shotgun (WGS) entry which is preliminary data.</text>
</comment>
<feature type="region of interest" description="Disordered" evidence="6">
    <location>
        <begin position="483"/>
        <end position="565"/>
    </location>
</feature>
<feature type="transmembrane region" description="Helical" evidence="7">
    <location>
        <begin position="643"/>
        <end position="662"/>
    </location>
</feature>
<feature type="compositionally biased region" description="Low complexity" evidence="6">
    <location>
        <begin position="552"/>
        <end position="565"/>
    </location>
</feature>
<dbReference type="InterPro" id="IPR018966">
    <property type="entry name" value="VTC_domain"/>
</dbReference>
<dbReference type="Proteomes" id="UP001527925">
    <property type="component" value="Unassembled WGS sequence"/>
</dbReference>
<name>A0ABR4N7M5_9FUNG</name>
<dbReference type="InterPro" id="IPR051572">
    <property type="entry name" value="VTC_Complex_Subunit"/>
</dbReference>
<sequence>MKFGTQLRTSLNKEWEFYYVDYDELKQLLKAGTANGQFSEKHEAAFVEALERELEKVASFCSIKGDELARRVQHCETSVDAVVKAAAEDGTEIDEGRFQAVEEEISRITTEVGELSKFIRLNYSGFLKILKKHDKHTSYVLKTMFMVRLNAKPFYKQSFDNLIIRLSKLYDTLRNGGKRAAAAPPSGSSQSFVRRTTKYWVHPDNVTEVKIHILKNLPVLVFKDKTGKDADPAISSIYFDNDSFDLYLGRIEKHEGAQAVRLRWYGNMDQNEIFVERKTHREDWTGETSVKARFAMKEKYVNAYLKGEYTMERTIQKLRERGLKSEKELQELETLSTEVQQTVAEKGLKPMVRTFYNRTAFQLPGDARVRISLDTELTMIREDNYGRPRSGDNWRRMDAGTIAPFTHLPEEDVCAFPYAILEVKLQTQHGTEAPQWVEELIRGHLVEEVPKFSKFIHGVATLLESRVSLLPFWLPQMDKDIRKPAPARPAITAGGEPRARRSKKSKISIGSDTSGEDRIDVVIDEGSSSSTRRRNTDEDADETAPLLGGGSQAASRQQPAQSPVAPGWFNGMGMGSIFQAPPAFTANGIPRQFNDKRIALPVRVEPKVFFANERTFLSWLHFCIVLGTLALGLLNFGDTVGQISGVIFSLVSLMFMLYALFLFQWRAHKIRTRDAGPYDDRVGPTVLVVILFLATITNFYLKFSQH</sequence>
<dbReference type="PANTHER" id="PTHR46140">
    <property type="entry name" value="VACUOLAR TRANSPORTER CHAPERONE 1-RELATED"/>
    <property type="match status" value="1"/>
</dbReference>
<evidence type="ECO:0000313" key="10">
    <source>
        <dbReference type="Proteomes" id="UP001527925"/>
    </source>
</evidence>
<keyword evidence="5 7" id="KW-0472">Membrane</keyword>
<dbReference type="CDD" id="cd07751">
    <property type="entry name" value="PolyPPase_VTC4_like"/>
    <property type="match status" value="1"/>
</dbReference>
<evidence type="ECO:0000256" key="7">
    <source>
        <dbReference type="SAM" id="Phobius"/>
    </source>
</evidence>
<feature type="domain" description="SPX" evidence="8">
    <location>
        <begin position="1"/>
        <end position="147"/>
    </location>
</feature>
<accession>A0ABR4N7M5</accession>
<evidence type="ECO:0000256" key="5">
    <source>
        <dbReference type="ARBA" id="ARBA00023136"/>
    </source>
</evidence>
<evidence type="ECO:0000256" key="4">
    <source>
        <dbReference type="ARBA" id="ARBA00022989"/>
    </source>
</evidence>
<keyword evidence="2" id="KW-0926">Vacuole</keyword>
<dbReference type="EMBL" id="JADGIZ020000023">
    <property type="protein sequence ID" value="KAL2915485.1"/>
    <property type="molecule type" value="Genomic_DNA"/>
</dbReference>
<dbReference type="InterPro" id="IPR042267">
    <property type="entry name" value="VTC_sf"/>
</dbReference>
<dbReference type="InterPro" id="IPR004331">
    <property type="entry name" value="SPX_dom"/>
</dbReference>
<dbReference type="PROSITE" id="PS51382">
    <property type="entry name" value="SPX"/>
    <property type="match status" value="1"/>
</dbReference>
<evidence type="ECO:0000256" key="6">
    <source>
        <dbReference type="SAM" id="MobiDB-lite"/>
    </source>
</evidence>
<comment type="subcellular location">
    <subcellularLocation>
        <location evidence="1">Vacuole membrane</location>
        <topology evidence="1">Multi-pass membrane protein</topology>
    </subcellularLocation>
</comment>
<organism evidence="9 10">
    <name type="scientific">Polyrhizophydium stewartii</name>
    <dbReference type="NCBI Taxonomy" id="2732419"/>
    <lineage>
        <taxon>Eukaryota</taxon>
        <taxon>Fungi</taxon>
        <taxon>Fungi incertae sedis</taxon>
        <taxon>Chytridiomycota</taxon>
        <taxon>Chytridiomycota incertae sedis</taxon>
        <taxon>Chytridiomycetes</taxon>
        <taxon>Rhizophydiales</taxon>
        <taxon>Rhizophydiales incertae sedis</taxon>
        <taxon>Polyrhizophydium</taxon>
    </lineage>
</organism>
<proteinExistence type="predicted"/>
<feature type="transmembrane region" description="Helical" evidence="7">
    <location>
        <begin position="682"/>
        <end position="701"/>
    </location>
</feature>
<dbReference type="CDD" id="cd14480">
    <property type="entry name" value="SPX_VTC2_like"/>
    <property type="match status" value="1"/>
</dbReference>
<evidence type="ECO:0000256" key="2">
    <source>
        <dbReference type="ARBA" id="ARBA00022554"/>
    </source>
</evidence>